<dbReference type="PROSITE" id="PS51257">
    <property type="entry name" value="PROKAR_LIPOPROTEIN"/>
    <property type="match status" value="1"/>
</dbReference>
<dbReference type="Pfam" id="PF04392">
    <property type="entry name" value="ABC_sub_bind"/>
    <property type="match status" value="1"/>
</dbReference>
<evidence type="ECO:0000313" key="3">
    <source>
        <dbReference type="Proteomes" id="UP000254461"/>
    </source>
</evidence>
<dbReference type="InterPro" id="IPR007487">
    <property type="entry name" value="ABC_transpt-TYRBP-like"/>
</dbReference>
<protein>
    <submittedName>
        <fullName evidence="2">Lipoprotein</fullName>
    </submittedName>
</protein>
<gene>
    <name evidence="2" type="ORF">NCTC12092_01877</name>
</gene>
<dbReference type="EMBL" id="UHFF01000002">
    <property type="protein sequence ID" value="SUN49418.1"/>
    <property type="molecule type" value="Genomic_DNA"/>
</dbReference>
<dbReference type="PANTHER" id="PTHR35271">
    <property type="entry name" value="ABC TRANSPORTER, SUBSTRATE-BINDING LIPOPROTEIN-RELATED"/>
    <property type="match status" value="1"/>
</dbReference>
<dbReference type="SUPFAM" id="SSF53822">
    <property type="entry name" value="Periplasmic binding protein-like I"/>
    <property type="match status" value="1"/>
</dbReference>
<proteinExistence type="predicted"/>
<dbReference type="RefSeq" id="WP_115251395.1">
    <property type="nucleotide sequence ID" value="NZ_UHFF01000002.1"/>
</dbReference>
<keyword evidence="2" id="KW-0449">Lipoprotein</keyword>
<feature type="chain" id="PRO_5017087157" evidence="1">
    <location>
        <begin position="25"/>
        <end position="320"/>
    </location>
</feature>
<dbReference type="AlphaFoldDB" id="A0A380JUE4"/>
<evidence type="ECO:0000256" key="1">
    <source>
        <dbReference type="SAM" id="SignalP"/>
    </source>
</evidence>
<dbReference type="InterPro" id="IPR028082">
    <property type="entry name" value="Peripla_BP_I"/>
</dbReference>
<organism evidence="2 3">
    <name type="scientific">Streptococcus equi subsp. equi</name>
    <dbReference type="NCBI Taxonomy" id="148942"/>
    <lineage>
        <taxon>Bacteria</taxon>
        <taxon>Bacillati</taxon>
        <taxon>Bacillota</taxon>
        <taxon>Bacilli</taxon>
        <taxon>Lactobacillales</taxon>
        <taxon>Streptococcaceae</taxon>
        <taxon>Streptococcus</taxon>
    </lineage>
</organism>
<name>A0A380JUE4_9STRE</name>
<feature type="signal peptide" evidence="1">
    <location>
        <begin position="1"/>
        <end position="24"/>
    </location>
</feature>
<reference evidence="2 3" key="1">
    <citation type="submission" date="2018-06" db="EMBL/GenBank/DDBJ databases">
        <authorList>
            <consortium name="Pathogen Informatics"/>
            <person name="Doyle S."/>
        </authorList>
    </citation>
    <scope>NUCLEOTIDE SEQUENCE [LARGE SCALE GENOMIC DNA]</scope>
    <source>
        <strain evidence="2 3">NCTC12092</strain>
    </source>
</reference>
<accession>A0A380JUE4</accession>
<dbReference type="PANTHER" id="PTHR35271:SF1">
    <property type="entry name" value="ABC TRANSPORTER, SUBSTRATE-BINDING LIPOPROTEIN"/>
    <property type="match status" value="1"/>
</dbReference>
<dbReference type="Proteomes" id="UP000254461">
    <property type="component" value="Unassembled WGS sequence"/>
</dbReference>
<sequence length="320" mass="33971">MKKGSYLLLLALASFMLVACRSIASPRKVNKSHVSIGILQYMEHDSLTAARRGFEAQLKAAGYTKGDKLSLHYQNAQGDQANLQTISEQLVKQNDLILAIATPAAQALATVSSDRPIVFTAVTDPISAGLVDRIKKPGGLITGTSDQAPIAKQIDLLAQALPEAKTIGILYTASERNAEVQVKEAETLLTKAGYRVIKKGISTSNDVQDTAASLMRAVDALFVPTDNTVASTMTMLGELSLANKVPIIGGSTDMVDAGGLLTYGIDYESLGRQAGEMAIKILRGQDPASLAVEYPKTVKLHINQAMADKLAIDTSTLSVD</sequence>
<evidence type="ECO:0000313" key="2">
    <source>
        <dbReference type="EMBL" id="SUN49418.1"/>
    </source>
</evidence>
<dbReference type="Gene3D" id="3.40.50.2300">
    <property type="match status" value="2"/>
</dbReference>
<keyword evidence="1" id="KW-0732">Signal</keyword>
<dbReference type="CDD" id="cd06325">
    <property type="entry name" value="PBP1_ABC_unchar_transporter"/>
    <property type="match status" value="1"/>
</dbReference>